<dbReference type="EMBL" id="SMMG02000001">
    <property type="protein sequence ID" value="KAA3486675.1"/>
    <property type="molecule type" value="Genomic_DNA"/>
</dbReference>
<dbReference type="AlphaFoldDB" id="A0A5B6X104"/>
<evidence type="ECO:0000313" key="1">
    <source>
        <dbReference type="EMBL" id="KAA3486675.1"/>
    </source>
</evidence>
<dbReference type="GO" id="GO:0003964">
    <property type="term" value="F:RNA-directed DNA polymerase activity"/>
    <property type="evidence" value="ECO:0007669"/>
    <property type="project" value="UniProtKB-KW"/>
</dbReference>
<name>A0A5B6X104_9ROSI</name>
<protein>
    <submittedName>
        <fullName evidence="1">Reverse transcriptase</fullName>
    </submittedName>
</protein>
<keyword evidence="1" id="KW-0808">Transferase</keyword>
<sequence length="170" mass="19551">MQFDDGRETDVIWEMEVIARSYFQLLFSARRRGNYDHILSGIDRCIFYEDNFKQKEIYMMEEIRKALADLGPTKASGEDGLPALFYQKCWSIIGEEVTSFCLNLLNGASINKTNIVLILKISNPSNITQFRPISLCNVLYKLMAKVIANRLRLMIHKCIDLAQMLLCLGD</sequence>
<dbReference type="Proteomes" id="UP000325315">
    <property type="component" value="Unassembled WGS sequence"/>
</dbReference>
<comment type="caution">
    <text evidence="1">The sequence shown here is derived from an EMBL/GenBank/DDBJ whole genome shotgun (WGS) entry which is preliminary data.</text>
</comment>
<evidence type="ECO:0000313" key="2">
    <source>
        <dbReference type="Proteomes" id="UP000325315"/>
    </source>
</evidence>
<accession>A0A5B6X104</accession>
<dbReference type="PANTHER" id="PTHR46890">
    <property type="entry name" value="NON-LTR RETROLELEMENT REVERSE TRANSCRIPTASE-LIKE PROTEIN-RELATED"/>
    <property type="match status" value="1"/>
</dbReference>
<keyword evidence="2" id="KW-1185">Reference proteome</keyword>
<reference evidence="2" key="1">
    <citation type="journal article" date="2019" name="Plant Biotechnol. J.">
        <title>Genome sequencing of the Australian wild diploid species Gossypium australe highlights disease resistance and delayed gland morphogenesis.</title>
        <authorList>
            <person name="Cai Y."/>
            <person name="Cai X."/>
            <person name="Wang Q."/>
            <person name="Wang P."/>
            <person name="Zhang Y."/>
            <person name="Cai C."/>
            <person name="Xu Y."/>
            <person name="Wang K."/>
            <person name="Zhou Z."/>
            <person name="Wang C."/>
            <person name="Geng S."/>
            <person name="Li B."/>
            <person name="Dong Q."/>
            <person name="Hou Y."/>
            <person name="Wang H."/>
            <person name="Ai P."/>
            <person name="Liu Z."/>
            <person name="Yi F."/>
            <person name="Sun M."/>
            <person name="An G."/>
            <person name="Cheng J."/>
            <person name="Zhang Y."/>
            <person name="Shi Q."/>
            <person name="Xie Y."/>
            <person name="Shi X."/>
            <person name="Chang Y."/>
            <person name="Huang F."/>
            <person name="Chen Y."/>
            <person name="Hong S."/>
            <person name="Mi L."/>
            <person name="Sun Q."/>
            <person name="Zhang L."/>
            <person name="Zhou B."/>
            <person name="Peng R."/>
            <person name="Zhang X."/>
            <person name="Liu F."/>
        </authorList>
    </citation>
    <scope>NUCLEOTIDE SEQUENCE [LARGE SCALE GENOMIC DNA]</scope>
    <source>
        <strain evidence="2">cv. PA1801</strain>
    </source>
</reference>
<dbReference type="InterPro" id="IPR052343">
    <property type="entry name" value="Retrotransposon-Effector_Assoc"/>
</dbReference>
<proteinExistence type="predicted"/>
<dbReference type="OrthoDB" id="1002463at2759"/>
<organism evidence="1 2">
    <name type="scientific">Gossypium australe</name>
    <dbReference type="NCBI Taxonomy" id="47621"/>
    <lineage>
        <taxon>Eukaryota</taxon>
        <taxon>Viridiplantae</taxon>
        <taxon>Streptophyta</taxon>
        <taxon>Embryophyta</taxon>
        <taxon>Tracheophyta</taxon>
        <taxon>Spermatophyta</taxon>
        <taxon>Magnoliopsida</taxon>
        <taxon>eudicotyledons</taxon>
        <taxon>Gunneridae</taxon>
        <taxon>Pentapetalae</taxon>
        <taxon>rosids</taxon>
        <taxon>malvids</taxon>
        <taxon>Malvales</taxon>
        <taxon>Malvaceae</taxon>
        <taxon>Malvoideae</taxon>
        <taxon>Gossypium</taxon>
    </lineage>
</organism>
<gene>
    <name evidence="1" type="ORF">EPI10_030560</name>
</gene>
<keyword evidence="1" id="KW-0548">Nucleotidyltransferase</keyword>
<dbReference type="PANTHER" id="PTHR46890:SF48">
    <property type="entry name" value="RNA-DIRECTED DNA POLYMERASE"/>
    <property type="match status" value="1"/>
</dbReference>
<keyword evidence="1" id="KW-0695">RNA-directed DNA polymerase</keyword>